<dbReference type="PANTHER" id="PTHR21224:SF1">
    <property type="entry name" value="INTEGRATOR COMPLEX SUBUNIT 1"/>
    <property type="match status" value="1"/>
</dbReference>
<dbReference type="PANTHER" id="PTHR21224">
    <property type="entry name" value="INTEGRATOR COMPLEX SUBUNIT 1"/>
    <property type="match status" value="1"/>
</dbReference>
<proteinExistence type="predicted"/>
<dbReference type="Proteomes" id="UP000054408">
    <property type="component" value="Unassembled WGS sequence"/>
</dbReference>
<reference evidence="2 3" key="1">
    <citation type="submission" date="2010-05" db="EMBL/GenBank/DDBJ databases">
        <title>The Genome Sequence of Thecamonas trahens ATCC 50062.</title>
        <authorList>
            <consortium name="The Broad Institute Genome Sequencing Platform"/>
            <person name="Russ C."/>
            <person name="Cuomo C."/>
            <person name="Shea T."/>
            <person name="Young S.K."/>
            <person name="Zeng Q."/>
            <person name="Koehrsen M."/>
            <person name="Haas B."/>
            <person name="Borodovsky M."/>
            <person name="Guigo R."/>
            <person name="Alvarado L."/>
            <person name="Berlin A."/>
            <person name="Bochicchio J."/>
            <person name="Borenstein D."/>
            <person name="Chapman S."/>
            <person name="Chen Z."/>
            <person name="Freedman E."/>
            <person name="Gellesch M."/>
            <person name="Goldberg J."/>
            <person name="Griggs A."/>
            <person name="Gujja S."/>
            <person name="Heilman E."/>
            <person name="Heiman D."/>
            <person name="Hepburn T."/>
            <person name="Howarth C."/>
            <person name="Jen D."/>
            <person name="Larson L."/>
            <person name="Mehta T."/>
            <person name="Park D."/>
            <person name="Pearson M."/>
            <person name="Roberts A."/>
            <person name="Saif S."/>
            <person name="Shenoy N."/>
            <person name="Sisk P."/>
            <person name="Stolte C."/>
            <person name="Sykes S."/>
            <person name="Thomson T."/>
            <person name="Walk T."/>
            <person name="White J."/>
            <person name="Yandava C."/>
            <person name="Burger G."/>
            <person name="Gray M.W."/>
            <person name="Holland P.W.H."/>
            <person name="King N."/>
            <person name="Lang F.B.F."/>
            <person name="Roger A.J."/>
            <person name="Ruiz-Trillo I."/>
            <person name="Lander E."/>
            <person name="Nusbaum C."/>
        </authorList>
    </citation>
    <scope>NUCLEOTIDE SEQUENCE [LARGE SCALE GENOMIC DNA]</scope>
    <source>
        <strain evidence="2 3">ATCC 50062</strain>
    </source>
</reference>
<protein>
    <submittedName>
        <fullName evidence="2">Uncharacterized protein</fullName>
    </submittedName>
</protein>
<keyword evidence="3" id="KW-1185">Reference proteome</keyword>
<dbReference type="GeneID" id="25568714"/>
<keyword evidence="1" id="KW-0812">Transmembrane</keyword>
<dbReference type="GO" id="GO:0034474">
    <property type="term" value="P:U2 snRNA 3'-end processing"/>
    <property type="evidence" value="ECO:0007669"/>
    <property type="project" value="InterPro"/>
</dbReference>
<accession>A0A0L0DSR8</accession>
<dbReference type="SUPFAM" id="SSF48371">
    <property type="entry name" value="ARM repeat"/>
    <property type="match status" value="1"/>
</dbReference>
<evidence type="ECO:0000256" key="1">
    <source>
        <dbReference type="SAM" id="Phobius"/>
    </source>
</evidence>
<dbReference type="RefSeq" id="XP_013753656.1">
    <property type="nucleotide sequence ID" value="XM_013898202.1"/>
</dbReference>
<sequence>MGALIDALVDVIKGTWPQPPPLLSYTLAGVARNAPRALVSDFFVSRATEFLPRLAAAAEAGTHARAAGAVTALVLMSLRTAAALTSSPLPQLVGHLYMLDAAGPRVWVDLPGTAPLIAQLKGAFRDHESVPPDSPNAAARLAAFSRGAFPDRAALTALRATVLPILHALPPDGHMLDILPSLVGYAAARDLAVKHLSSWLASTWTSRAAEELLASLVDHTTGAAPADRAVVAALVRLRPGKSDELLARLIAAHEPRIRIHVLGALLEAAAAAGKPSSRLASMAAVFETVTTPNAEYELGTVAAALLMQPKFRRGVPAFLRAFWAAGVVVGPHPPSSAPRPPRPPFDMVGFVAGATARPAAWPKPDSGFDIAAWVKTLVDLLVAAILASVPHAVHDPATKPAAWPPADAFPRAVPRIHAIAAKWLTLNIPSVFPQLSERDLTSYLTRILLLAPAKAYSVPELSPAATARLVKYALRTVPLEQECLVSICRCRGLAPPTRLAFALKILRRAASLPPPRPPLGADEVIAALLNPATLVWPRPLASHMARAPPLARADLLWQAFVGMTLASCLAPATVGAACWENVPPVRLCMERLITGIPLPHSLPPPRPPAPSADATLARIEADAKAALASAAPGAPPLDALLHMSLVRDGALLAPRAPVDAATYTALPSAVDERLAALQTELNLSAPLTASRAPDFLRSLIARQDPSETLKWLSPLLAGDSATASAIMDSVPLPTLCQLLVTALLERASFADALATRVAAGLPAAAKPVLSVLLPGLSSPAAPRRAAASAALTAVVSDAWLTAIPAMAPGLASLLTSTLAAALRVEDRVTVLAAYLDALVALAPDNPPVVDVVVTAVADIAAGRSPVPSSALDDVLSPRPALLVAVTRMVAAASADADPAALAALLPAVQALVVLILHADDAQLLVSLVAVLAAANGGRVPRAWPVCLPLALLGPPDLPLAAAARAACSLADVVALLARPGPRAQRSALLALPVVTAASDADLAAAAASLGALSRKMLAFRLKTLSAAPTAPTAAARLLAATLARPAPASASAGAAVAAVGMDIADDGARADSSAPPTAPLVVRRLASPAPRLASATVSVDAIVARAVDSRCLSLEADVAAAEASLCGDALRAWRAELATALCTKVLPAPAVCRHPAAAGFVAWLLDAWAVPAMDAALGAGPYTDLAPGAARLLLAGCATASAWPRISAALDAITPAAPSLVQERLLMALHAVATRPGAWLSYLDANSERRRVKWELAPDRPSSLVVSPVLSDSALAALGGIVSSDRWLRLVVRLARTGRGLRAVVTGARNAGAGDAPWVTRLCLKFPDELGETAAAASPLLSPPQWSAPGLDLAASNADVVIHHLLVQLDMTAGGRAAFGALAYYARAHGAVLVRHTPSLLGMLDAMVSGGLTRPAALTMAFALIALLHALRRVLTRDLVAAVLDLLGSAFLAGAGAQAGAGHDEWLHLRRLMGLAAFVHVRLAEDAGLTVAGDDKFLAALAQLTGGWPDGGGAPWIERLLAMAHGRPLPRLRYASSRDLPTLRRQQDGDPAAAAAELDAVVAVAVGPKPDARPLAFEILFRHLSCLPEHAPAVVPHLETALRSRDRALVHAVAKQSVGLLQLVGGDGEELLRAVARRLDTASRAAVDAHFVSLMPR</sequence>
<gene>
    <name evidence="2" type="ORF">AMSG_10501</name>
</gene>
<evidence type="ECO:0000313" key="2">
    <source>
        <dbReference type="EMBL" id="KNC54503.1"/>
    </source>
</evidence>
<dbReference type="GO" id="GO:0032039">
    <property type="term" value="C:integrator complex"/>
    <property type="evidence" value="ECO:0007669"/>
    <property type="project" value="InterPro"/>
</dbReference>
<name>A0A0L0DSR8_THETB</name>
<dbReference type="EMBL" id="GL349490">
    <property type="protein sequence ID" value="KNC54503.1"/>
    <property type="molecule type" value="Genomic_DNA"/>
</dbReference>
<keyword evidence="1" id="KW-0472">Membrane</keyword>
<dbReference type="eggNOG" id="KOG4596">
    <property type="taxonomic scope" value="Eukaryota"/>
</dbReference>
<evidence type="ECO:0000313" key="3">
    <source>
        <dbReference type="Proteomes" id="UP000054408"/>
    </source>
</evidence>
<keyword evidence="1" id="KW-1133">Transmembrane helix</keyword>
<dbReference type="InterPro" id="IPR016024">
    <property type="entry name" value="ARM-type_fold"/>
</dbReference>
<organism evidence="2 3">
    <name type="scientific">Thecamonas trahens ATCC 50062</name>
    <dbReference type="NCBI Taxonomy" id="461836"/>
    <lineage>
        <taxon>Eukaryota</taxon>
        <taxon>Apusozoa</taxon>
        <taxon>Apusomonadida</taxon>
        <taxon>Apusomonadidae</taxon>
        <taxon>Thecamonas</taxon>
    </lineage>
</organism>
<feature type="transmembrane region" description="Helical" evidence="1">
    <location>
        <begin position="1412"/>
        <end position="1431"/>
    </location>
</feature>
<dbReference type="STRING" id="461836.A0A0L0DSR8"/>
<dbReference type="InterPro" id="IPR038902">
    <property type="entry name" value="INTS1"/>
</dbReference>